<name>A0A220U8E9_9BACI</name>
<organism evidence="2 3">
    <name type="scientific">Virgibacillus phasianinus</name>
    <dbReference type="NCBI Taxonomy" id="2017483"/>
    <lineage>
        <taxon>Bacteria</taxon>
        <taxon>Bacillati</taxon>
        <taxon>Bacillota</taxon>
        <taxon>Bacilli</taxon>
        <taxon>Bacillales</taxon>
        <taxon>Bacillaceae</taxon>
        <taxon>Virgibacillus</taxon>
    </lineage>
</organism>
<dbReference type="EMBL" id="CP022315">
    <property type="protein sequence ID" value="ASK64397.1"/>
    <property type="molecule type" value="Genomic_DNA"/>
</dbReference>
<gene>
    <name evidence="2" type="ORF">CFK37_12280</name>
</gene>
<sequence>MRLSLHGEDTSVIPSVIQIIMSVLLYLVIFFGLAFILNMLLRRTWLMACIYPFIVLAIVDDISTGSYFTDFIGSFSIAFTNLMEITPIDIIILSSGFIGTIISGIVIKFLRKSGYQMF</sequence>
<dbReference type="Pfam" id="PF14068">
    <property type="entry name" value="YuiB"/>
    <property type="match status" value="1"/>
</dbReference>
<reference evidence="2 3" key="1">
    <citation type="submission" date="2017-07" db="EMBL/GenBank/DDBJ databases">
        <title>Virgibacillus sp. LM2416.</title>
        <authorList>
            <person name="Tak E.J."/>
            <person name="Bae J.-W."/>
        </authorList>
    </citation>
    <scope>NUCLEOTIDE SEQUENCE [LARGE SCALE GENOMIC DNA]</scope>
    <source>
        <strain evidence="2 3">LM2416</strain>
    </source>
</reference>
<accession>A0A220U8E9</accession>
<evidence type="ECO:0000313" key="2">
    <source>
        <dbReference type="EMBL" id="ASK64397.1"/>
    </source>
</evidence>
<dbReference type="AlphaFoldDB" id="A0A220U8E9"/>
<keyword evidence="3" id="KW-1185">Reference proteome</keyword>
<dbReference type="KEGG" id="vil:CFK37_12280"/>
<protein>
    <submittedName>
        <fullName evidence="2">Uncharacterized protein</fullName>
    </submittedName>
</protein>
<dbReference type="OrthoDB" id="2382309at2"/>
<feature type="transmembrane region" description="Helical" evidence="1">
    <location>
        <begin position="12"/>
        <end position="37"/>
    </location>
</feature>
<dbReference type="Proteomes" id="UP000198312">
    <property type="component" value="Chromosome"/>
</dbReference>
<keyword evidence="1" id="KW-1133">Transmembrane helix</keyword>
<evidence type="ECO:0000256" key="1">
    <source>
        <dbReference type="SAM" id="Phobius"/>
    </source>
</evidence>
<evidence type="ECO:0000313" key="3">
    <source>
        <dbReference type="Proteomes" id="UP000198312"/>
    </source>
</evidence>
<feature type="transmembrane region" description="Helical" evidence="1">
    <location>
        <begin position="44"/>
        <end position="68"/>
    </location>
</feature>
<dbReference type="InterPro" id="IPR025917">
    <property type="entry name" value="YuiB"/>
</dbReference>
<feature type="transmembrane region" description="Helical" evidence="1">
    <location>
        <begin position="88"/>
        <end position="110"/>
    </location>
</feature>
<keyword evidence="1" id="KW-0812">Transmembrane</keyword>
<keyword evidence="1" id="KW-0472">Membrane</keyword>
<proteinExistence type="predicted"/>